<organism evidence="2 3">
    <name type="scientific">Stephania cephalantha</name>
    <dbReference type="NCBI Taxonomy" id="152367"/>
    <lineage>
        <taxon>Eukaryota</taxon>
        <taxon>Viridiplantae</taxon>
        <taxon>Streptophyta</taxon>
        <taxon>Embryophyta</taxon>
        <taxon>Tracheophyta</taxon>
        <taxon>Spermatophyta</taxon>
        <taxon>Magnoliopsida</taxon>
        <taxon>Ranunculales</taxon>
        <taxon>Menispermaceae</taxon>
        <taxon>Menispermoideae</taxon>
        <taxon>Cissampelideae</taxon>
        <taxon>Stephania</taxon>
    </lineage>
</organism>
<evidence type="ECO:0000313" key="2">
    <source>
        <dbReference type="EMBL" id="KAK9165910.1"/>
    </source>
</evidence>
<name>A0AAP0Q3H6_9MAGN</name>
<feature type="compositionally biased region" description="Basic and acidic residues" evidence="1">
    <location>
        <begin position="1"/>
        <end position="20"/>
    </location>
</feature>
<gene>
    <name evidence="2" type="ORF">Scep_001101</name>
</gene>
<accession>A0AAP0Q3H6</accession>
<evidence type="ECO:0000256" key="1">
    <source>
        <dbReference type="SAM" id="MobiDB-lite"/>
    </source>
</evidence>
<dbReference type="EMBL" id="JBBNAG010000001">
    <property type="protein sequence ID" value="KAK9165910.1"/>
    <property type="molecule type" value="Genomic_DNA"/>
</dbReference>
<feature type="compositionally biased region" description="Low complexity" evidence="1">
    <location>
        <begin position="127"/>
        <end position="163"/>
    </location>
</feature>
<feature type="region of interest" description="Disordered" evidence="1">
    <location>
        <begin position="1"/>
        <end position="82"/>
    </location>
</feature>
<protein>
    <submittedName>
        <fullName evidence="2">Uncharacterized protein</fullName>
    </submittedName>
</protein>
<comment type="caution">
    <text evidence="2">The sequence shown here is derived from an EMBL/GenBank/DDBJ whole genome shotgun (WGS) entry which is preliminary data.</text>
</comment>
<sequence length="325" mass="36286">MGVDDEKRRALLDPKNHNTETEYEDDDDDDEEEEEEALSLCDLPVSETKQDSKQSNNNETRPLLQADRNDDDDDDHFEFGSWGGPVFTESEMCAAEDVFFQGQILPLRLSIASDNCASRCNSRSSESTELCCSSSSTGFTSTTSRSSSNSSNGSALAASNSTSYKPKARNLFHSHPSPKPQLWFSNSKPKKQSTRNRGSTIWGLFRPGLVQTPEIELQSYPKLRDAKRFNSSGSSESKVKLGGKKKQKQRRFGFESCRCSVDAIGTVSSRVVVRKSKVKGGEIKEEKKQKQRREALHQRRTFEWLKELSINGDDGVDGANCVSRS</sequence>
<feature type="region of interest" description="Disordered" evidence="1">
    <location>
        <begin position="127"/>
        <end position="199"/>
    </location>
</feature>
<dbReference type="PANTHER" id="PTHR33922:SF2">
    <property type="entry name" value="OS07G0589600 PROTEIN"/>
    <property type="match status" value="1"/>
</dbReference>
<dbReference type="PANTHER" id="PTHR33922">
    <property type="entry name" value="OS01G0888066 PROTEIN-RELATED"/>
    <property type="match status" value="1"/>
</dbReference>
<proteinExistence type="predicted"/>
<dbReference type="Proteomes" id="UP001419268">
    <property type="component" value="Unassembled WGS sequence"/>
</dbReference>
<dbReference type="AlphaFoldDB" id="A0AAP0Q3H6"/>
<reference evidence="2 3" key="1">
    <citation type="submission" date="2024-01" db="EMBL/GenBank/DDBJ databases">
        <title>Genome assemblies of Stephania.</title>
        <authorList>
            <person name="Yang L."/>
        </authorList>
    </citation>
    <scope>NUCLEOTIDE SEQUENCE [LARGE SCALE GENOMIC DNA]</scope>
    <source>
        <strain evidence="2">JXDWG</strain>
        <tissue evidence="2">Leaf</tissue>
    </source>
</reference>
<feature type="compositionally biased region" description="Acidic residues" evidence="1">
    <location>
        <begin position="21"/>
        <end position="37"/>
    </location>
</feature>
<keyword evidence="3" id="KW-1185">Reference proteome</keyword>
<evidence type="ECO:0000313" key="3">
    <source>
        <dbReference type="Proteomes" id="UP001419268"/>
    </source>
</evidence>